<gene>
    <name evidence="1" type="ORF">SAMN05660874_05129</name>
</gene>
<dbReference type="PANTHER" id="PTHR28055:SF1">
    <property type="entry name" value="ALTERED INHERITANCE OF MITOCHONDRIA PROTEIN 41, MITOCHONDRIAL"/>
    <property type="match status" value="1"/>
</dbReference>
<evidence type="ECO:0008006" key="3">
    <source>
        <dbReference type="Google" id="ProtNLM"/>
    </source>
</evidence>
<dbReference type="EMBL" id="FOZX01000012">
    <property type="protein sequence ID" value="SFT03354.1"/>
    <property type="molecule type" value="Genomic_DNA"/>
</dbReference>
<dbReference type="InterPro" id="IPR042184">
    <property type="entry name" value="YqeY/Aim41_N"/>
</dbReference>
<keyword evidence="2" id="KW-1185">Reference proteome</keyword>
<evidence type="ECO:0000313" key="2">
    <source>
        <dbReference type="Proteomes" id="UP000198852"/>
    </source>
</evidence>
<dbReference type="Gene3D" id="1.10.1510.10">
    <property type="entry name" value="Uncharacterised protein YqeY/AIM41 PF09424, N-terminal domain"/>
    <property type="match status" value="1"/>
</dbReference>
<dbReference type="OrthoDB" id="4640723at2"/>
<sequence length="115" mass="12639">MSLRERLRQELKEAMRSRDRVALGVLRSALAAVDNAEAVPADDHQLRGVAVEEASVGAGTTEVARRELGEAEVAEVVRREADERIDAASRLTAEHTARADQLRAESQVLLNLLER</sequence>
<dbReference type="SUPFAM" id="SSF89095">
    <property type="entry name" value="GatB/YqeY motif"/>
    <property type="match status" value="1"/>
</dbReference>
<evidence type="ECO:0000313" key="1">
    <source>
        <dbReference type="EMBL" id="SFT03354.1"/>
    </source>
</evidence>
<dbReference type="Proteomes" id="UP000198852">
    <property type="component" value="Unassembled WGS sequence"/>
</dbReference>
<protein>
    <recommendedName>
        <fullName evidence="3">GatB/YqeY domain-containing protein</fullName>
    </recommendedName>
</protein>
<name>A0A1I6UPS7_9PSEU</name>
<accession>A0A1I6UPS7</accession>
<reference evidence="2" key="1">
    <citation type="submission" date="2016-10" db="EMBL/GenBank/DDBJ databases">
        <authorList>
            <person name="Varghese N."/>
            <person name="Submissions S."/>
        </authorList>
    </citation>
    <scope>NUCLEOTIDE SEQUENCE [LARGE SCALE GENOMIC DNA]</scope>
    <source>
        <strain evidence="2">DSM 44771</strain>
    </source>
</reference>
<organism evidence="1 2">
    <name type="scientific">Saccharopolyspora flava</name>
    <dbReference type="NCBI Taxonomy" id="95161"/>
    <lineage>
        <taxon>Bacteria</taxon>
        <taxon>Bacillati</taxon>
        <taxon>Actinomycetota</taxon>
        <taxon>Actinomycetes</taxon>
        <taxon>Pseudonocardiales</taxon>
        <taxon>Pseudonocardiaceae</taxon>
        <taxon>Saccharopolyspora</taxon>
    </lineage>
</organism>
<dbReference type="InterPro" id="IPR003789">
    <property type="entry name" value="Asn/Gln_tRNA_amidoTrase-B-like"/>
</dbReference>
<dbReference type="PANTHER" id="PTHR28055">
    <property type="entry name" value="ALTERED INHERITANCE OF MITOCHONDRIA PROTEIN 41, MITOCHONDRIAL"/>
    <property type="match status" value="1"/>
</dbReference>
<dbReference type="GO" id="GO:0016884">
    <property type="term" value="F:carbon-nitrogen ligase activity, with glutamine as amido-N-donor"/>
    <property type="evidence" value="ECO:0007669"/>
    <property type="project" value="InterPro"/>
</dbReference>
<dbReference type="AlphaFoldDB" id="A0A1I6UPS7"/>
<dbReference type="InterPro" id="IPR019004">
    <property type="entry name" value="YqeY/Aim41"/>
</dbReference>
<dbReference type="STRING" id="95161.SAMN05660874_05129"/>
<proteinExistence type="predicted"/>